<dbReference type="Gene3D" id="1.20.120.1760">
    <property type="match status" value="1"/>
</dbReference>
<name>A0A2T4Z6H3_9BACL</name>
<dbReference type="InterPro" id="IPR000462">
    <property type="entry name" value="CDP-OH_P_trans"/>
</dbReference>
<dbReference type="GO" id="GO:0008654">
    <property type="term" value="P:phospholipid biosynthetic process"/>
    <property type="evidence" value="ECO:0007669"/>
    <property type="project" value="InterPro"/>
</dbReference>
<feature type="transmembrane region" description="Helical" evidence="1">
    <location>
        <begin position="39"/>
        <end position="57"/>
    </location>
</feature>
<dbReference type="GO" id="GO:0016020">
    <property type="term" value="C:membrane"/>
    <property type="evidence" value="ECO:0007669"/>
    <property type="project" value="InterPro"/>
</dbReference>
<dbReference type="RefSeq" id="WP_107724374.1">
    <property type="nucleotide sequence ID" value="NZ_PZZP01000001.1"/>
</dbReference>
<dbReference type="InterPro" id="IPR043130">
    <property type="entry name" value="CDP-OH_PTrfase_TM_dom"/>
</dbReference>
<keyword evidence="1" id="KW-1133">Transmembrane helix</keyword>
<dbReference type="AlphaFoldDB" id="A0A2T4Z6H3"/>
<accession>A0A2T4Z6H3</accession>
<dbReference type="Proteomes" id="UP000241639">
    <property type="component" value="Unassembled WGS sequence"/>
</dbReference>
<gene>
    <name evidence="2" type="ORF">C8J48_0021</name>
</gene>
<organism evidence="2 3">
    <name type="scientific">Desmospora activa DSM 45169</name>
    <dbReference type="NCBI Taxonomy" id="1121389"/>
    <lineage>
        <taxon>Bacteria</taxon>
        <taxon>Bacillati</taxon>
        <taxon>Bacillota</taxon>
        <taxon>Bacilli</taxon>
        <taxon>Bacillales</taxon>
        <taxon>Thermoactinomycetaceae</taxon>
        <taxon>Desmospora</taxon>
    </lineage>
</organism>
<evidence type="ECO:0000313" key="3">
    <source>
        <dbReference type="Proteomes" id="UP000241639"/>
    </source>
</evidence>
<protein>
    <submittedName>
        <fullName evidence="2">Phosphatidylglycerophosphate synthase</fullName>
    </submittedName>
</protein>
<feature type="transmembrane region" description="Helical" evidence="1">
    <location>
        <begin position="158"/>
        <end position="179"/>
    </location>
</feature>
<proteinExistence type="predicted"/>
<feature type="transmembrane region" description="Helical" evidence="1">
    <location>
        <begin position="200"/>
        <end position="221"/>
    </location>
</feature>
<sequence>MNGYMKSDTTKTLPTLPVDSNRILAYRERCQKPRHMEEIWSWFVLRRISIYITLLLSRTPLTPNGISWLSLLFFTLTGWLLLTGEPWGWLLAVVSYNLGYLCDCMDGELARIKGVTSQRGVFLDTLIRALSIPVWSAAAWMVPHAFGWMEWGLGVATWAYVMILVATLALLVPLSYNYVHVKTDENDPVSAMRTQSNKMEWIAFLTGMPGYFAFLPAVTIVEMWLEWPLVAAFTAAFLVVLALKTLLRLYLTTSKLS</sequence>
<dbReference type="GO" id="GO:0016780">
    <property type="term" value="F:phosphotransferase activity, for other substituted phosphate groups"/>
    <property type="evidence" value="ECO:0007669"/>
    <property type="project" value="InterPro"/>
</dbReference>
<keyword evidence="1" id="KW-0812">Transmembrane</keyword>
<keyword evidence="1" id="KW-0472">Membrane</keyword>
<dbReference type="OrthoDB" id="269185at2"/>
<evidence type="ECO:0000256" key="1">
    <source>
        <dbReference type="SAM" id="Phobius"/>
    </source>
</evidence>
<evidence type="ECO:0000313" key="2">
    <source>
        <dbReference type="EMBL" id="PTM57473.1"/>
    </source>
</evidence>
<feature type="transmembrane region" description="Helical" evidence="1">
    <location>
        <begin position="126"/>
        <end position="146"/>
    </location>
</feature>
<feature type="transmembrane region" description="Helical" evidence="1">
    <location>
        <begin position="227"/>
        <end position="247"/>
    </location>
</feature>
<reference evidence="2 3" key="1">
    <citation type="submission" date="2018-04" db="EMBL/GenBank/DDBJ databases">
        <title>Genomic Encyclopedia of Archaeal and Bacterial Type Strains, Phase II (KMG-II): from individual species to whole genera.</title>
        <authorList>
            <person name="Goeker M."/>
        </authorList>
    </citation>
    <scope>NUCLEOTIDE SEQUENCE [LARGE SCALE GENOMIC DNA]</scope>
    <source>
        <strain evidence="2 3">DSM 45169</strain>
    </source>
</reference>
<dbReference type="EMBL" id="PZZP01000001">
    <property type="protein sequence ID" value="PTM57473.1"/>
    <property type="molecule type" value="Genomic_DNA"/>
</dbReference>
<keyword evidence="3" id="KW-1185">Reference proteome</keyword>
<dbReference type="Pfam" id="PF01066">
    <property type="entry name" value="CDP-OH_P_transf"/>
    <property type="match status" value="1"/>
</dbReference>
<comment type="caution">
    <text evidence="2">The sequence shown here is derived from an EMBL/GenBank/DDBJ whole genome shotgun (WGS) entry which is preliminary data.</text>
</comment>